<keyword evidence="3" id="KW-0238">DNA-binding</keyword>
<dbReference type="InterPro" id="IPR000847">
    <property type="entry name" value="LysR_HTH_N"/>
</dbReference>
<evidence type="ECO:0000256" key="3">
    <source>
        <dbReference type="ARBA" id="ARBA00023125"/>
    </source>
</evidence>
<dbReference type="AlphaFoldDB" id="A0A853G298"/>
<name>A0A853G298_9BURK</name>
<dbReference type="InterPro" id="IPR005119">
    <property type="entry name" value="LysR_subst-bd"/>
</dbReference>
<evidence type="ECO:0000313" key="7">
    <source>
        <dbReference type="Proteomes" id="UP000559809"/>
    </source>
</evidence>
<protein>
    <submittedName>
        <fullName evidence="6">LysR family transcriptional regulator</fullName>
    </submittedName>
</protein>
<dbReference type="GO" id="GO:0006351">
    <property type="term" value="P:DNA-templated transcription"/>
    <property type="evidence" value="ECO:0007669"/>
    <property type="project" value="TreeGrafter"/>
</dbReference>
<dbReference type="SUPFAM" id="SSF53850">
    <property type="entry name" value="Periplasmic binding protein-like II"/>
    <property type="match status" value="1"/>
</dbReference>
<dbReference type="Gene3D" id="3.40.190.290">
    <property type="match status" value="1"/>
</dbReference>
<proteinExistence type="inferred from homology"/>
<evidence type="ECO:0000256" key="2">
    <source>
        <dbReference type="ARBA" id="ARBA00023015"/>
    </source>
</evidence>
<gene>
    <name evidence="6" type="ORF">H0A72_06210</name>
</gene>
<dbReference type="GO" id="GO:0043565">
    <property type="term" value="F:sequence-specific DNA binding"/>
    <property type="evidence" value="ECO:0007669"/>
    <property type="project" value="TreeGrafter"/>
</dbReference>
<comment type="caution">
    <text evidence="6">The sequence shown here is derived from an EMBL/GenBank/DDBJ whole genome shotgun (WGS) entry which is preliminary data.</text>
</comment>
<dbReference type="InterPro" id="IPR058163">
    <property type="entry name" value="LysR-type_TF_proteobact-type"/>
</dbReference>
<evidence type="ECO:0000259" key="5">
    <source>
        <dbReference type="PROSITE" id="PS50931"/>
    </source>
</evidence>
<dbReference type="PROSITE" id="PS50931">
    <property type="entry name" value="HTH_LYSR"/>
    <property type="match status" value="1"/>
</dbReference>
<reference evidence="6 7" key="1">
    <citation type="submission" date="2020-07" db="EMBL/GenBank/DDBJ databases">
        <title>Taxonomic revisions and descriptions of new bacterial species based on genomic comparisons in the high-G+C-content subgroup of the family Alcaligenaceae.</title>
        <authorList>
            <person name="Szabo A."/>
            <person name="Felfoldi T."/>
        </authorList>
    </citation>
    <scope>NUCLEOTIDE SEQUENCE [LARGE SCALE GENOMIC DNA]</scope>
    <source>
        <strain evidence="6 7">LMG 24012</strain>
    </source>
</reference>
<accession>A0A853G298</accession>
<evidence type="ECO:0000256" key="4">
    <source>
        <dbReference type="ARBA" id="ARBA00023163"/>
    </source>
</evidence>
<dbReference type="SUPFAM" id="SSF46785">
    <property type="entry name" value="Winged helix' DNA-binding domain"/>
    <property type="match status" value="1"/>
</dbReference>
<dbReference type="Pfam" id="PF03466">
    <property type="entry name" value="LysR_substrate"/>
    <property type="match status" value="1"/>
</dbReference>
<keyword evidence="7" id="KW-1185">Reference proteome</keyword>
<dbReference type="EMBL" id="JACCEM010000003">
    <property type="protein sequence ID" value="NYT48901.1"/>
    <property type="molecule type" value="Genomic_DNA"/>
</dbReference>
<dbReference type="Proteomes" id="UP000559809">
    <property type="component" value="Unassembled WGS sequence"/>
</dbReference>
<evidence type="ECO:0000313" key="6">
    <source>
        <dbReference type="EMBL" id="NYT48901.1"/>
    </source>
</evidence>
<organism evidence="6 7">
    <name type="scientific">Parapusillimonas granuli</name>
    <dbReference type="NCBI Taxonomy" id="380911"/>
    <lineage>
        <taxon>Bacteria</taxon>
        <taxon>Pseudomonadati</taxon>
        <taxon>Pseudomonadota</taxon>
        <taxon>Betaproteobacteria</taxon>
        <taxon>Burkholderiales</taxon>
        <taxon>Alcaligenaceae</taxon>
        <taxon>Parapusillimonas</taxon>
    </lineage>
</organism>
<keyword evidence="2" id="KW-0805">Transcription regulation</keyword>
<dbReference type="Gene3D" id="1.10.10.10">
    <property type="entry name" value="Winged helix-like DNA-binding domain superfamily/Winged helix DNA-binding domain"/>
    <property type="match status" value="1"/>
</dbReference>
<feature type="domain" description="HTH lysR-type" evidence="5">
    <location>
        <begin position="1"/>
        <end position="59"/>
    </location>
</feature>
<evidence type="ECO:0000256" key="1">
    <source>
        <dbReference type="ARBA" id="ARBA00009437"/>
    </source>
</evidence>
<dbReference type="GO" id="GO:0003700">
    <property type="term" value="F:DNA-binding transcription factor activity"/>
    <property type="evidence" value="ECO:0007669"/>
    <property type="project" value="InterPro"/>
</dbReference>
<dbReference type="CDD" id="cd08422">
    <property type="entry name" value="PBP2_CrgA_like"/>
    <property type="match status" value="1"/>
</dbReference>
<dbReference type="InterPro" id="IPR036388">
    <property type="entry name" value="WH-like_DNA-bd_sf"/>
</dbReference>
<keyword evidence="4" id="KW-0804">Transcription</keyword>
<dbReference type="Pfam" id="PF00126">
    <property type="entry name" value="HTH_1"/>
    <property type="match status" value="1"/>
</dbReference>
<dbReference type="PANTHER" id="PTHR30537:SF35">
    <property type="entry name" value="TRANSCRIPTIONAL REGULATORY PROTEIN"/>
    <property type="match status" value="1"/>
</dbReference>
<dbReference type="InterPro" id="IPR036390">
    <property type="entry name" value="WH_DNA-bd_sf"/>
</dbReference>
<comment type="similarity">
    <text evidence="1">Belongs to the LysR transcriptional regulatory family.</text>
</comment>
<dbReference type="PANTHER" id="PTHR30537">
    <property type="entry name" value="HTH-TYPE TRANSCRIPTIONAL REGULATOR"/>
    <property type="match status" value="1"/>
</dbReference>
<dbReference type="RefSeq" id="WP_180154205.1">
    <property type="nucleotide sequence ID" value="NZ_JACCEM010000003.1"/>
</dbReference>
<sequence length="299" mass="33116">MDTIECIKALIETVDAGGFSGAARRLNVVPSVVMKRVNFLEHTIKQQLLHRSTRSVRLTEEGLRHITDLRQAVAQFETVLQGMKRAEQAPGGHLRIGAPPAITALHFSRLLGEFAQSYPQISIDLTLLDRAVNPLNAGFDVVLSGSTGTFSDVHDIPLFRLRRIVCGSPDYLHRMGEPTRPNDLYSHRLLALKPSTIIWEFRGPKGPIRIEHAPVMLSNDSLVLAASAIQGNGLAMLPAYVCAPEIQAGRLVEVLVDYPIAEMWFKAFVPDKQFNTLPVRTFMAWIQSALSPAPPWERG</sequence>